<name>A0AAV4KH76_9ACTN</name>
<dbReference type="EMBL" id="BMSJ01000003">
    <property type="protein sequence ID" value="GGR20886.1"/>
    <property type="molecule type" value="Genomic_DNA"/>
</dbReference>
<sequence>MRVPALGEELAELVLGDDRPGAQAEVAKASPHPPARRDTCLRLGFTEGRAGEAEMVTDDDLPQVVAVHLTASDQPDIHHDHHATPR</sequence>
<comment type="caution">
    <text evidence="1">The sequence shown here is derived from an EMBL/GenBank/DDBJ whole genome shotgun (WGS) entry which is preliminary data.</text>
</comment>
<evidence type="ECO:0000313" key="1">
    <source>
        <dbReference type="EMBL" id="GGR20886.1"/>
    </source>
</evidence>
<dbReference type="Proteomes" id="UP000642014">
    <property type="component" value="Unassembled WGS sequence"/>
</dbReference>
<reference evidence="1 2" key="1">
    <citation type="journal article" date="2014" name="Int. J. Syst. Evol. Microbiol.">
        <title>Complete genome sequence of Corynebacterium casei LMG S-19264T (=DSM 44701T), isolated from a smear-ripened cheese.</title>
        <authorList>
            <consortium name="US DOE Joint Genome Institute (JGI-PGF)"/>
            <person name="Walter F."/>
            <person name="Albersmeier A."/>
            <person name="Kalinowski J."/>
            <person name="Ruckert C."/>
        </authorList>
    </citation>
    <scope>NUCLEOTIDE SEQUENCE [LARGE SCALE GENOMIC DNA]</scope>
    <source>
        <strain evidence="1 2">JCM 4205</strain>
    </source>
</reference>
<gene>
    <name evidence="1" type="ORF">GCM10010497_24040</name>
</gene>
<protein>
    <submittedName>
        <fullName evidence="1">Uncharacterized protein</fullName>
    </submittedName>
</protein>
<dbReference type="AlphaFoldDB" id="A0AAV4KH76"/>
<proteinExistence type="predicted"/>
<accession>A0AAV4KH76</accession>
<organism evidence="1 2">
    <name type="scientific">Streptomyces cinereoruber</name>
    <dbReference type="NCBI Taxonomy" id="67260"/>
    <lineage>
        <taxon>Bacteria</taxon>
        <taxon>Bacillati</taxon>
        <taxon>Actinomycetota</taxon>
        <taxon>Actinomycetes</taxon>
        <taxon>Kitasatosporales</taxon>
        <taxon>Streptomycetaceae</taxon>
        <taxon>Streptomyces</taxon>
    </lineage>
</organism>
<evidence type="ECO:0000313" key="2">
    <source>
        <dbReference type="Proteomes" id="UP000642014"/>
    </source>
</evidence>